<dbReference type="InterPro" id="IPR011990">
    <property type="entry name" value="TPR-like_helical_dom_sf"/>
</dbReference>
<keyword evidence="3" id="KW-0812">Transmembrane</keyword>
<feature type="compositionally biased region" description="Basic and acidic residues" evidence="2">
    <location>
        <begin position="1"/>
        <end position="17"/>
    </location>
</feature>
<reference evidence="4 5" key="1">
    <citation type="submission" date="2020-01" db="EMBL/GenBank/DDBJ databases">
        <title>Herbidospora sp. NEAU-GS84 nov., a novel actinomycete isolated from soil.</title>
        <authorList>
            <person name="Han L."/>
        </authorList>
    </citation>
    <scope>NUCLEOTIDE SEQUENCE [LARGE SCALE GENOMIC DNA]</scope>
    <source>
        <strain evidence="4 5">NEAU-GS84</strain>
    </source>
</reference>
<feature type="transmembrane region" description="Helical" evidence="3">
    <location>
        <begin position="388"/>
        <end position="405"/>
    </location>
</feature>
<gene>
    <name evidence="4" type="ORF">GT755_06670</name>
</gene>
<keyword evidence="5" id="KW-1185">Reference proteome</keyword>
<feature type="region of interest" description="Disordered" evidence="2">
    <location>
        <begin position="1"/>
        <end position="31"/>
    </location>
</feature>
<proteinExistence type="predicted"/>
<protein>
    <submittedName>
        <fullName evidence="4">Uncharacterized protein</fullName>
    </submittedName>
</protein>
<dbReference type="InterPro" id="IPR019734">
    <property type="entry name" value="TPR_rpt"/>
</dbReference>
<evidence type="ECO:0000256" key="1">
    <source>
        <dbReference type="PROSITE-ProRule" id="PRU00339"/>
    </source>
</evidence>
<evidence type="ECO:0000256" key="2">
    <source>
        <dbReference type="SAM" id="MobiDB-lite"/>
    </source>
</evidence>
<keyword evidence="1" id="KW-0802">TPR repeat</keyword>
<dbReference type="SUPFAM" id="SSF50475">
    <property type="entry name" value="FMN-binding split barrel"/>
    <property type="match status" value="1"/>
</dbReference>
<feature type="transmembrane region" description="Helical" evidence="3">
    <location>
        <begin position="211"/>
        <end position="229"/>
    </location>
</feature>
<name>A0A7C9J129_9ACTN</name>
<feature type="repeat" description="TPR" evidence="1">
    <location>
        <begin position="29"/>
        <end position="62"/>
    </location>
</feature>
<feature type="transmembrane region" description="Helical" evidence="3">
    <location>
        <begin position="364"/>
        <end position="382"/>
    </location>
</feature>
<evidence type="ECO:0000313" key="5">
    <source>
        <dbReference type="Proteomes" id="UP000479526"/>
    </source>
</evidence>
<dbReference type="EMBL" id="WXEW01000002">
    <property type="protein sequence ID" value="NAS21367.1"/>
    <property type="molecule type" value="Genomic_DNA"/>
</dbReference>
<keyword evidence="3" id="KW-0472">Membrane</keyword>
<keyword evidence="3" id="KW-1133">Transmembrane helix</keyword>
<feature type="transmembrane region" description="Helical" evidence="3">
    <location>
        <begin position="271"/>
        <end position="294"/>
    </location>
</feature>
<dbReference type="Gene3D" id="1.25.40.10">
    <property type="entry name" value="Tetratricopeptide repeat domain"/>
    <property type="match status" value="1"/>
</dbReference>
<sequence>MGSDAEDHPSRARREPGSEVPPPSDRADPRAWCGVAAARLRRDRPEEALEAARQAVDRDPHGEWGHRLASLALERLGRDSEAVASAQEAVRLAPGSWAARLRLAGALRRVPARWREAWEEAGRAVRYAPDEPGPHALSGDLALIRGDHDTAAASYRAALRRDPAQPGARVNLGLTFLRWDRHRDHHDPAWEADPRDTGRARRALETWSRRIRLLLAVALTAVSVAGLGFDLYQEARIAGYAVLAAVPLITWRQAARITVWPLVPAMLGRDLWLSVSVTVAVMTVAAYVIGVAGMPALEITLTGSFLAPAAGGEWAGALGFVLFNAPAILVLRLLVEAWRGRPVRALAEFARVPGDATACRDTDVTLWVIAARAWWTILALAALPWPRVALAALAVPLWFALAGRWSRPDRSAGPVLGPVLRRDRWLGAAFVLLVVAAGCVAAGGAVPGWTRAWQAGWAALGLFAVAFAVRAATAWWRGAPGPTRSSLVPRDHPPADLGPSSGLTDEVRHAATFSRSVVLSYAGPGGPRSVAVSAVTSVSPSGEMRVIAGDEAWEAVERDPRVAVFVGDPRFWAEVRGVAIADHDVLRITPREVLVREYPGRHQARTR</sequence>
<feature type="transmembrane region" description="Helical" evidence="3">
    <location>
        <begin position="314"/>
        <end position="335"/>
    </location>
</feature>
<feature type="transmembrane region" description="Helical" evidence="3">
    <location>
        <begin position="235"/>
        <end position="251"/>
    </location>
</feature>
<dbReference type="PROSITE" id="PS50005">
    <property type="entry name" value="TPR"/>
    <property type="match status" value="1"/>
</dbReference>
<dbReference type="SUPFAM" id="SSF48452">
    <property type="entry name" value="TPR-like"/>
    <property type="match status" value="1"/>
</dbReference>
<evidence type="ECO:0000313" key="4">
    <source>
        <dbReference type="EMBL" id="NAS21367.1"/>
    </source>
</evidence>
<dbReference type="SMART" id="SM00028">
    <property type="entry name" value="TPR"/>
    <property type="match status" value="3"/>
</dbReference>
<feature type="transmembrane region" description="Helical" evidence="3">
    <location>
        <begin position="425"/>
        <end position="449"/>
    </location>
</feature>
<evidence type="ECO:0000256" key="3">
    <source>
        <dbReference type="SAM" id="Phobius"/>
    </source>
</evidence>
<feature type="transmembrane region" description="Helical" evidence="3">
    <location>
        <begin position="455"/>
        <end position="476"/>
    </location>
</feature>
<accession>A0A7C9J129</accession>
<organism evidence="4 5">
    <name type="scientific">Herbidospora solisilvae</name>
    <dbReference type="NCBI Taxonomy" id="2696284"/>
    <lineage>
        <taxon>Bacteria</taxon>
        <taxon>Bacillati</taxon>
        <taxon>Actinomycetota</taxon>
        <taxon>Actinomycetes</taxon>
        <taxon>Streptosporangiales</taxon>
        <taxon>Streptosporangiaceae</taxon>
        <taxon>Herbidospora</taxon>
    </lineage>
</organism>
<dbReference type="AlphaFoldDB" id="A0A7C9J129"/>
<comment type="caution">
    <text evidence="4">The sequence shown here is derived from an EMBL/GenBank/DDBJ whole genome shotgun (WGS) entry which is preliminary data.</text>
</comment>
<dbReference type="Proteomes" id="UP000479526">
    <property type="component" value="Unassembled WGS sequence"/>
</dbReference>